<evidence type="ECO:0000256" key="1">
    <source>
        <dbReference type="SAM" id="MobiDB-lite"/>
    </source>
</evidence>
<dbReference type="SUPFAM" id="SSF81383">
    <property type="entry name" value="F-box domain"/>
    <property type="match status" value="1"/>
</dbReference>
<dbReference type="AlphaFoldDB" id="A0A2K0T2J1"/>
<dbReference type="Gene3D" id="1.20.1280.50">
    <property type="match status" value="1"/>
</dbReference>
<dbReference type="InterPro" id="IPR001810">
    <property type="entry name" value="F-box_dom"/>
</dbReference>
<name>A0A2K0T2J1_9HYPO</name>
<dbReference type="SMART" id="SM00256">
    <property type="entry name" value="FBOX"/>
    <property type="match status" value="1"/>
</dbReference>
<dbReference type="EMBL" id="MTYH01000076">
    <property type="protein sequence ID" value="PNP39741.1"/>
    <property type="molecule type" value="Genomic_DNA"/>
</dbReference>
<evidence type="ECO:0000313" key="3">
    <source>
        <dbReference type="EMBL" id="PNP39741.1"/>
    </source>
</evidence>
<evidence type="ECO:0000259" key="2">
    <source>
        <dbReference type="PROSITE" id="PS50181"/>
    </source>
</evidence>
<feature type="compositionally biased region" description="Polar residues" evidence="1">
    <location>
        <begin position="43"/>
        <end position="55"/>
    </location>
</feature>
<feature type="compositionally biased region" description="Low complexity" evidence="1">
    <location>
        <begin position="1"/>
        <end position="12"/>
    </location>
</feature>
<protein>
    <recommendedName>
        <fullName evidence="2">F-box domain-containing protein</fullName>
    </recommendedName>
</protein>
<sequence length="299" mass="33117">MASSTPQKAQPAAKDKDQAQAQLQLPLRLATPGGSCMDGASSHAVTPTTQDSWHSAASAGGSRDVFSSLSGLRDGQKPSSAVAAFSRGSAWSPPCLETLPSEVLAHIAGFLDVDDLLRASRTCHRLRTISLDPLLHYYRLRDARLLLPPLLSSPCRPSLTELMSRSIFLTNNSVISRRLARSLVSIRLSRRLASRPSARDLVQRSVLPQECVPGMFPVHVAPGLVAKRKAIEKERLKDGLSRWISGKWKGEVKEREEDARRYDEIRGTGRVWRLRRFWERMSHGELSAHQRGSRGPMET</sequence>
<evidence type="ECO:0000313" key="4">
    <source>
        <dbReference type="Proteomes" id="UP000236546"/>
    </source>
</evidence>
<comment type="caution">
    <text evidence="3">The sequence shown here is derived from an EMBL/GenBank/DDBJ whole genome shotgun (WGS) entry which is preliminary data.</text>
</comment>
<dbReference type="PROSITE" id="PS50181">
    <property type="entry name" value="FBOX"/>
    <property type="match status" value="1"/>
</dbReference>
<dbReference type="Pfam" id="PF12937">
    <property type="entry name" value="F-box-like"/>
    <property type="match status" value="1"/>
</dbReference>
<organism evidence="3 4">
    <name type="scientific">Trichoderma gamsii</name>
    <dbReference type="NCBI Taxonomy" id="398673"/>
    <lineage>
        <taxon>Eukaryota</taxon>
        <taxon>Fungi</taxon>
        <taxon>Dikarya</taxon>
        <taxon>Ascomycota</taxon>
        <taxon>Pezizomycotina</taxon>
        <taxon>Sordariomycetes</taxon>
        <taxon>Hypocreomycetidae</taxon>
        <taxon>Hypocreales</taxon>
        <taxon>Hypocreaceae</taxon>
        <taxon>Trichoderma</taxon>
    </lineage>
</organism>
<feature type="region of interest" description="Disordered" evidence="1">
    <location>
        <begin position="1"/>
        <end position="59"/>
    </location>
</feature>
<reference evidence="3 4" key="1">
    <citation type="submission" date="2017-02" db="EMBL/GenBank/DDBJ databases">
        <title>Genomes of Trichoderma spp. with biocontrol activity.</title>
        <authorList>
            <person name="Gardiner D."/>
            <person name="Kazan K."/>
            <person name="Vos C."/>
            <person name="Harvey P."/>
        </authorList>
    </citation>
    <scope>NUCLEOTIDE SEQUENCE [LARGE SCALE GENOMIC DNA]</scope>
    <source>
        <strain evidence="3 4">A5MH</strain>
    </source>
</reference>
<dbReference type="Gene3D" id="6.10.140.2040">
    <property type="match status" value="1"/>
</dbReference>
<accession>A0A2K0T2J1</accession>
<dbReference type="OrthoDB" id="3219396at2759"/>
<dbReference type="Proteomes" id="UP000236546">
    <property type="component" value="Unassembled WGS sequence"/>
</dbReference>
<gene>
    <name evidence="3" type="ORF">TGAMA5MH_08412</name>
</gene>
<dbReference type="InterPro" id="IPR036047">
    <property type="entry name" value="F-box-like_dom_sf"/>
</dbReference>
<proteinExistence type="predicted"/>
<feature type="domain" description="F-box" evidence="2">
    <location>
        <begin position="93"/>
        <end position="140"/>
    </location>
</feature>